<protein>
    <submittedName>
        <fullName evidence="1">Universal stress protein</fullName>
    </submittedName>
</protein>
<name>A0ABS4DLU9_9GAMM</name>
<dbReference type="RefSeq" id="WP_209617983.1">
    <property type="nucleotide sequence ID" value="NZ_JAGJRS010000014.1"/>
</dbReference>
<dbReference type="Proteomes" id="UP000823790">
    <property type="component" value="Unassembled WGS sequence"/>
</dbReference>
<comment type="caution">
    <text evidence="1">The sequence shown here is derived from an EMBL/GenBank/DDBJ whole genome shotgun (WGS) entry which is preliminary data.</text>
</comment>
<sequence>MFEMLVDAGPHAGGPFLQTVLSLARHVEGFACGFQVLPLQPPVALSFETTLLEAEEQGARARRDWWLAQCAQAGVEGEWEVLRGEIGPAIAKRSRLADLVCLEVSVAGGARDALSPEPDRALVQAAGPLLLVPSTWNGATGARVLVAWNGSAEAANAIRAALPLLAKATDICVLDGEQACLPGITPSPLPLQAWMIRHGIQAQWESLDPSRQRALSLADVARRMDADLLVMGAYGHHWTSAFGRSHMTQALLSHVDRPILLSH</sequence>
<dbReference type="EMBL" id="JAGJRS010000014">
    <property type="protein sequence ID" value="MBP1474017.1"/>
    <property type="molecule type" value="Genomic_DNA"/>
</dbReference>
<proteinExistence type="predicted"/>
<keyword evidence="2" id="KW-1185">Reference proteome</keyword>
<accession>A0ABS4DLU9</accession>
<reference evidence="1 2" key="1">
    <citation type="submission" date="2021-04" db="EMBL/GenBank/DDBJ databases">
        <authorList>
            <person name="Huq M.A."/>
        </authorList>
    </citation>
    <scope>NUCLEOTIDE SEQUENCE [LARGE SCALE GENOMIC DNA]</scope>
    <source>
        <strain evidence="1 2">MAH-13</strain>
    </source>
</reference>
<dbReference type="Gene3D" id="3.40.50.12370">
    <property type="match status" value="1"/>
</dbReference>
<gene>
    <name evidence="1" type="ORF">J7I44_06880</name>
</gene>
<evidence type="ECO:0000313" key="2">
    <source>
        <dbReference type="Proteomes" id="UP000823790"/>
    </source>
</evidence>
<dbReference type="SUPFAM" id="SSF52402">
    <property type="entry name" value="Adenine nucleotide alpha hydrolases-like"/>
    <property type="match status" value="2"/>
</dbReference>
<evidence type="ECO:0000313" key="1">
    <source>
        <dbReference type="EMBL" id="MBP1474017.1"/>
    </source>
</evidence>
<organism evidence="1 2">
    <name type="scientific">Frateuria flava</name>
    <dbReference type="NCBI Taxonomy" id="2821489"/>
    <lineage>
        <taxon>Bacteria</taxon>
        <taxon>Pseudomonadati</taxon>
        <taxon>Pseudomonadota</taxon>
        <taxon>Gammaproteobacteria</taxon>
        <taxon>Lysobacterales</taxon>
        <taxon>Rhodanobacteraceae</taxon>
        <taxon>Frateuria</taxon>
    </lineage>
</organism>